<dbReference type="EMBL" id="ML120435">
    <property type="protein sequence ID" value="RPA94593.1"/>
    <property type="molecule type" value="Genomic_DNA"/>
</dbReference>
<feature type="region of interest" description="Disordered" evidence="2">
    <location>
        <begin position="38"/>
        <end position="67"/>
    </location>
</feature>
<evidence type="ECO:0000313" key="3">
    <source>
        <dbReference type="EMBL" id="RPA94593.1"/>
    </source>
</evidence>
<dbReference type="STRING" id="1336337.A0A3N4J8G9"/>
<feature type="compositionally biased region" description="Basic and acidic residues" evidence="2">
    <location>
        <begin position="49"/>
        <end position="59"/>
    </location>
</feature>
<sequence>MSVTVYHPTLVQHKLPSTVLPNSSNILPLGIPKRPAEPLVSPHSSLKNCSRETADEGANHPKYQPEMGQFEDNYEDEYKEVEEVLEAGDEDGEEGGAKIGGKSGGRRDSMEIDQQEMKTTTNTTTPPTQRRTRSSNLAPSNPTTTNRIRASPHAHHAASMAETGDVYIWKLSLHYRAFESPGTAIPASANKPMATLRMYRHRHVFASASSDGTVKVYDARAQTMNHQLSVDVSSSDVNVASWCRAVPHLLATGADNGIWGVWDLRTFPNTRQVITSVEFHPTEDSIVSVASADSTITLWDLSVELDDDESKDTGGVEDIPPQLLFVHYHKDVKEVHWQKQASGVVIGTGGDINFLHIHRKAPSLQNTVHKTNK</sequence>
<dbReference type="InterPro" id="IPR001680">
    <property type="entry name" value="WD40_rpt"/>
</dbReference>
<evidence type="ECO:0000256" key="1">
    <source>
        <dbReference type="PROSITE-ProRule" id="PRU00221"/>
    </source>
</evidence>
<dbReference type="GO" id="GO:0042254">
    <property type="term" value="P:ribosome biogenesis"/>
    <property type="evidence" value="ECO:0007669"/>
    <property type="project" value="TreeGrafter"/>
</dbReference>
<dbReference type="InterPro" id="IPR051972">
    <property type="entry name" value="Glutamate-rich_WD_repeat"/>
</dbReference>
<dbReference type="Proteomes" id="UP000276215">
    <property type="component" value="Unassembled WGS sequence"/>
</dbReference>
<dbReference type="AlphaFoldDB" id="A0A3N4J8G9"/>
<feature type="compositionally biased region" description="Low complexity" evidence="2">
    <location>
        <begin position="119"/>
        <end position="129"/>
    </location>
</feature>
<feature type="compositionally biased region" description="Polar residues" evidence="2">
    <location>
        <begin position="137"/>
        <end position="148"/>
    </location>
</feature>
<dbReference type="OrthoDB" id="2161379at2759"/>
<feature type="region of interest" description="Disordered" evidence="2">
    <location>
        <begin position="86"/>
        <end position="157"/>
    </location>
</feature>
<protein>
    <submittedName>
        <fullName evidence="3">WD40 repeat-like protein</fullName>
    </submittedName>
</protein>
<dbReference type="Gene3D" id="2.130.10.10">
    <property type="entry name" value="YVTN repeat-like/Quinoprotein amine dehydrogenase"/>
    <property type="match status" value="1"/>
</dbReference>
<dbReference type="GO" id="GO:0005730">
    <property type="term" value="C:nucleolus"/>
    <property type="evidence" value="ECO:0007669"/>
    <property type="project" value="TreeGrafter"/>
</dbReference>
<dbReference type="Pfam" id="PF00400">
    <property type="entry name" value="WD40"/>
    <property type="match status" value="2"/>
</dbReference>
<dbReference type="InterPro" id="IPR015943">
    <property type="entry name" value="WD40/YVTN_repeat-like_dom_sf"/>
</dbReference>
<dbReference type="PANTHER" id="PTHR45903:SF1">
    <property type="entry name" value="GLUTAMATE-RICH WD REPEAT-CONTAINING PROTEIN 1"/>
    <property type="match status" value="1"/>
</dbReference>
<keyword evidence="1" id="KW-0853">WD repeat</keyword>
<evidence type="ECO:0000256" key="2">
    <source>
        <dbReference type="SAM" id="MobiDB-lite"/>
    </source>
</evidence>
<name>A0A3N4J8G9_9PEZI</name>
<organism evidence="3 4">
    <name type="scientific">Choiromyces venosus 120613-1</name>
    <dbReference type="NCBI Taxonomy" id="1336337"/>
    <lineage>
        <taxon>Eukaryota</taxon>
        <taxon>Fungi</taxon>
        <taxon>Dikarya</taxon>
        <taxon>Ascomycota</taxon>
        <taxon>Pezizomycotina</taxon>
        <taxon>Pezizomycetes</taxon>
        <taxon>Pezizales</taxon>
        <taxon>Tuberaceae</taxon>
        <taxon>Choiromyces</taxon>
    </lineage>
</organism>
<dbReference type="SUPFAM" id="SSF50978">
    <property type="entry name" value="WD40 repeat-like"/>
    <property type="match status" value="1"/>
</dbReference>
<accession>A0A3N4J8G9</accession>
<dbReference type="PANTHER" id="PTHR45903">
    <property type="entry name" value="GLUTAMATE-RICH WD REPEAT-CONTAINING PROTEIN 1"/>
    <property type="match status" value="1"/>
</dbReference>
<feature type="repeat" description="WD" evidence="1">
    <location>
        <begin position="267"/>
        <end position="302"/>
    </location>
</feature>
<dbReference type="InterPro" id="IPR036322">
    <property type="entry name" value="WD40_repeat_dom_sf"/>
</dbReference>
<evidence type="ECO:0000313" key="4">
    <source>
        <dbReference type="Proteomes" id="UP000276215"/>
    </source>
</evidence>
<proteinExistence type="predicted"/>
<dbReference type="PROSITE" id="PS50082">
    <property type="entry name" value="WD_REPEATS_2"/>
    <property type="match status" value="1"/>
</dbReference>
<keyword evidence="4" id="KW-1185">Reference proteome</keyword>
<gene>
    <name evidence="3" type="ORF">L873DRAFT_1846512</name>
</gene>
<reference evidence="3 4" key="1">
    <citation type="journal article" date="2018" name="Nat. Ecol. Evol.">
        <title>Pezizomycetes genomes reveal the molecular basis of ectomycorrhizal truffle lifestyle.</title>
        <authorList>
            <person name="Murat C."/>
            <person name="Payen T."/>
            <person name="Noel B."/>
            <person name="Kuo A."/>
            <person name="Morin E."/>
            <person name="Chen J."/>
            <person name="Kohler A."/>
            <person name="Krizsan K."/>
            <person name="Balestrini R."/>
            <person name="Da Silva C."/>
            <person name="Montanini B."/>
            <person name="Hainaut M."/>
            <person name="Levati E."/>
            <person name="Barry K.W."/>
            <person name="Belfiori B."/>
            <person name="Cichocki N."/>
            <person name="Clum A."/>
            <person name="Dockter R.B."/>
            <person name="Fauchery L."/>
            <person name="Guy J."/>
            <person name="Iotti M."/>
            <person name="Le Tacon F."/>
            <person name="Lindquist E.A."/>
            <person name="Lipzen A."/>
            <person name="Malagnac F."/>
            <person name="Mello A."/>
            <person name="Molinier V."/>
            <person name="Miyauchi S."/>
            <person name="Poulain J."/>
            <person name="Riccioni C."/>
            <person name="Rubini A."/>
            <person name="Sitrit Y."/>
            <person name="Splivallo R."/>
            <person name="Traeger S."/>
            <person name="Wang M."/>
            <person name="Zifcakova L."/>
            <person name="Wipf D."/>
            <person name="Zambonelli A."/>
            <person name="Paolocci F."/>
            <person name="Nowrousian M."/>
            <person name="Ottonello S."/>
            <person name="Baldrian P."/>
            <person name="Spatafora J.W."/>
            <person name="Henrissat B."/>
            <person name="Nagy L.G."/>
            <person name="Aury J.M."/>
            <person name="Wincker P."/>
            <person name="Grigoriev I.V."/>
            <person name="Bonfante P."/>
            <person name="Martin F.M."/>
        </authorList>
    </citation>
    <scope>NUCLEOTIDE SEQUENCE [LARGE SCALE GENOMIC DNA]</scope>
    <source>
        <strain evidence="3 4">120613-1</strain>
    </source>
</reference>
<dbReference type="SMART" id="SM00320">
    <property type="entry name" value="WD40"/>
    <property type="match status" value="3"/>
</dbReference>